<reference evidence="2 3" key="1">
    <citation type="submission" date="2018-06" db="EMBL/GenBank/DDBJ databases">
        <title>Genome Sequence of the Brown Rot Fungal Pathogen Monilinia fructigena.</title>
        <authorList>
            <person name="Landi L."/>
            <person name="De Miccolis Angelini R.M."/>
            <person name="Pollastro S."/>
            <person name="Abate D."/>
            <person name="Faretra F."/>
            <person name="Romanazzi G."/>
        </authorList>
    </citation>
    <scope>NUCLEOTIDE SEQUENCE [LARGE SCALE GENOMIC DNA]</scope>
    <source>
        <strain evidence="2 3">Mfrg269</strain>
    </source>
</reference>
<evidence type="ECO:0000313" key="3">
    <source>
        <dbReference type="Proteomes" id="UP000249056"/>
    </source>
</evidence>
<dbReference type="OrthoDB" id="3448052at2759"/>
<comment type="caution">
    <text evidence="2">The sequence shown here is derived from an EMBL/GenBank/DDBJ whole genome shotgun (WGS) entry which is preliminary data.</text>
</comment>
<name>A0A395IWV4_9HELO</name>
<keyword evidence="3" id="KW-1185">Reference proteome</keyword>
<evidence type="ECO:0000256" key="1">
    <source>
        <dbReference type="SAM" id="MobiDB-lite"/>
    </source>
</evidence>
<protein>
    <submittedName>
        <fullName evidence="2">Uncharacterized protein</fullName>
    </submittedName>
</protein>
<proteinExistence type="predicted"/>
<sequence>MSETKLDNKETLRPKTPEDRSSYTESGNPSDSIALFNVENNAWLTVPRQGNFEFMIAARKQENGKFVYQVKNPKSGVMYREGAWFKQEQLSSA</sequence>
<dbReference type="EMBL" id="QKRW01000022">
    <property type="protein sequence ID" value="RAL62829.1"/>
    <property type="molecule type" value="Genomic_DNA"/>
</dbReference>
<organism evidence="2 3">
    <name type="scientific">Monilinia fructigena</name>
    <dbReference type="NCBI Taxonomy" id="38457"/>
    <lineage>
        <taxon>Eukaryota</taxon>
        <taxon>Fungi</taxon>
        <taxon>Dikarya</taxon>
        <taxon>Ascomycota</taxon>
        <taxon>Pezizomycotina</taxon>
        <taxon>Leotiomycetes</taxon>
        <taxon>Helotiales</taxon>
        <taxon>Sclerotiniaceae</taxon>
        <taxon>Monilinia</taxon>
    </lineage>
</organism>
<dbReference type="AlphaFoldDB" id="A0A395IWV4"/>
<gene>
    <name evidence="2" type="ORF">DID88_004671</name>
</gene>
<dbReference type="Proteomes" id="UP000249056">
    <property type="component" value="Unassembled WGS sequence"/>
</dbReference>
<feature type="compositionally biased region" description="Basic and acidic residues" evidence="1">
    <location>
        <begin position="1"/>
        <end position="22"/>
    </location>
</feature>
<feature type="region of interest" description="Disordered" evidence="1">
    <location>
        <begin position="1"/>
        <end position="31"/>
    </location>
</feature>
<accession>A0A395IWV4</accession>
<evidence type="ECO:0000313" key="2">
    <source>
        <dbReference type="EMBL" id="RAL62829.1"/>
    </source>
</evidence>